<feature type="region of interest" description="Disordered" evidence="1">
    <location>
        <begin position="1"/>
        <end position="38"/>
    </location>
</feature>
<feature type="non-terminal residue" evidence="2">
    <location>
        <position position="1"/>
    </location>
</feature>
<organism evidence="2">
    <name type="scientific">uncultured Thermomicrobiales bacterium</name>
    <dbReference type="NCBI Taxonomy" id="1645740"/>
    <lineage>
        <taxon>Bacteria</taxon>
        <taxon>Pseudomonadati</taxon>
        <taxon>Thermomicrobiota</taxon>
        <taxon>Thermomicrobia</taxon>
        <taxon>Thermomicrobiales</taxon>
        <taxon>environmental samples</taxon>
    </lineage>
</organism>
<feature type="compositionally biased region" description="Basic residues" evidence="1">
    <location>
        <begin position="17"/>
        <end position="38"/>
    </location>
</feature>
<dbReference type="AlphaFoldDB" id="A0A6J4UWZ2"/>
<sequence length="38" mass="4456">RGRGGRGRAPVRPDARRGRRRGRPPPDRRRRWASVRPV</sequence>
<feature type="non-terminal residue" evidence="2">
    <location>
        <position position="38"/>
    </location>
</feature>
<dbReference type="EMBL" id="CADCWL010000078">
    <property type="protein sequence ID" value="CAA9561631.1"/>
    <property type="molecule type" value="Genomic_DNA"/>
</dbReference>
<accession>A0A6J4UWZ2</accession>
<evidence type="ECO:0000313" key="2">
    <source>
        <dbReference type="EMBL" id="CAA9561631.1"/>
    </source>
</evidence>
<protein>
    <submittedName>
        <fullName evidence="2">Uncharacterized protein</fullName>
    </submittedName>
</protein>
<reference evidence="2" key="1">
    <citation type="submission" date="2020-02" db="EMBL/GenBank/DDBJ databases">
        <authorList>
            <person name="Meier V. D."/>
        </authorList>
    </citation>
    <scope>NUCLEOTIDE SEQUENCE</scope>
    <source>
        <strain evidence="2">AVDCRST_MAG19</strain>
    </source>
</reference>
<name>A0A6J4UWZ2_9BACT</name>
<gene>
    <name evidence="2" type="ORF">AVDCRST_MAG19-1853</name>
</gene>
<evidence type="ECO:0000256" key="1">
    <source>
        <dbReference type="SAM" id="MobiDB-lite"/>
    </source>
</evidence>
<proteinExistence type="predicted"/>